<name>G9ZPE4_9LACO</name>
<evidence type="ECO:0000313" key="2">
    <source>
        <dbReference type="Proteomes" id="UP000004625"/>
    </source>
</evidence>
<reference evidence="1 2" key="1">
    <citation type="submission" date="2011-09" db="EMBL/GenBank/DDBJ databases">
        <authorList>
            <person name="Weinstock G."/>
            <person name="Sodergren E."/>
            <person name="Clifton S."/>
            <person name="Fulton L."/>
            <person name="Fulton B."/>
            <person name="Courtney L."/>
            <person name="Fronick C."/>
            <person name="Harrison M."/>
            <person name="Strong C."/>
            <person name="Farmer C."/>
            <person name="Delahaunty K."/>
            <person name="Markovic C."/>
            <person name="Hall O."/>
            <person name="Minx P."/>
            <person name="Tomlinson C."/>
            <person name="Mitreva M."/>
            <person name="Hou S."/>
            <person name="Chen J."/>
            <person name="Wollam A."/>
            <person name="Pepin K.H."/>
            <person name="Johnson M."/>
            <person name="Bhonagiri V."/>
            <person name="Zhang X."/>
            <person name="Suruliraj S."/>
            <person name="Warren W."/>
            <person name="Chinwalla A."/>
            <person name="Mardis E.R."/>
            <person name="Wilson R.K."/>
        </authorList>
    </citation>
    <scope>NUCLEOTIDE SEQUENCE [LARGE SCALE GENOMIC DNA]</scope>
    <source>
        <strain evidence="1 2">F0439</strain>
    </source>
</reference>
<organism evidence="1 2">
    <name type="scientific">Lentilactobacillus parafarraginis F0439</name>
    <dbReference type="NCBI Taxonomy" id="797515"/>
    <lineage>
        <taxon>Bacteria</taxon>
        <taxon>Bacillati</taxon>
        <taxon>Bacillota</taxon>
        <taxon>Bacilli</taxon>
        <taxon>Lactobacillales</taxon>
        <taxon>Lactobacillaceae</taxon>
        <taxon>Lentilactobacillus</taxon>
    </lineage>
</organism>
<evidence type="ECO:0000313" key="1">
    <source>
        <dbReference type="EMBL" id="EHL98358.1"/>
    </source>
</evidence>
<dbReference type="STRING" id="797515.HMPREF9103_01598"/>
<proteinExistence type="predicted"/>
<sequence>MVDNPVYNKYRLNNELQPIIHQELKIIQKINSKYPYTLRYKPSDRNAYQQELQRAELDTKQLHAKLRIVAADSIH</sequence>
<accession>G9ZPE4</accession>
<dbReference type="RefSeq" id="WP_008212808.1">
    <property type="nucleotide sequence ID" value="NZ_JH414968.1"/>
</dbReference>
<dbReference type="PATRIC" id="fig|797515.3.peg.1477"/>
<dbReference type="Proteomes" id="UP000004625">
    <property type="component" value="Unassembled WGS sequence"/>
</dbReference>
<dbReference type="EMBL" id="AGEY01000074">
    <property type="protein sequence ID" value="EHL98358.1"/>
    <property type="molecule type" value="Genomic_DNA"/>
</dbReference>
<dbReference type="AlphaFoldDB" id="G9ZPE4"/>
<gene>
    <name evidence="1" type="ORF">HMPREF9103_01598</name>
</gene>
<protein>
    <submittedName>
        <fullName evidence="1">Uncharacterized protein</fullName>
    </submittedName>
</protein>
<dbReference type="HOGENOM" id="CLU_2666526_0_0_9"/>
<keyword evidence="2" id="KW-1185">Reference proteome</keyword>
<comment type="caution">
    <text evidence="1">The sequence shown here is derived from an EMBL/GenBank/DDBJ whole genome shotgun (WGS) entry which is preliminary data.</text>
</comment>